<evidence type="ECO:0000256" key="7">
    <source>
        <dbReference type="SAM" id="SignalP"/>
    </source>
</evidence>
<evidence type="ECO:0000256" key="1">
    <source>
        <dbReference type="ARBA" id="ARBA00010718"/>
    </source>
</evidence>
<reference evidence="9 10" key="1">
    <citation type="submission" date="2016-10" db="EMBL/GenBank/DDBJ databases">
        <authorList>
            <person name="de Groot N.N."/>
        </authorList>
    </citation>
    <scope>NUCLEOTIDE SEQUENCE [LARGE SCALE GENOMIC DNA]</scope>
    <source>
        <strain evidence="9 10">DSM 16077</strain>
    </source>
</reference>
<comment type="catalytic activity">
    <reaction evidence="6">
        <text>hydrogencarbonate + H(+) = CO2 + H2O</text>
        <dbReference type="Rhea" id="RHEA:10748"/>
        <dbReference type="ChEBI" id="CHEBI:15377"/>
        <dbReference type="ChEBI" id="CHEBI:15378"/>
        <dbReference type="ChEBI" id="CHEBI:16526"/>
        <dbReference type="ChEBI" id="CHEBI:17544"/>
        <dbReference type="EC" id="4.2.1.1"/>
    </reaction>
</comment>
<dbReference type="EC" id="4.2.1.1" evidence="2"/>
<dbReference type="Proteomes" id="UP000199759">
    <property type="component" value="Unassembled WGS sequence"/>
</dbReference>
<sequence length="245" mass="26561">MNRIWLPLALAACAAAPAHAQHWGYDGHEGPEHWQAMNPDWAVCAAGQQQSPINLTGALQADFAPAMIDWADETAGVVVDNGHTVQVSVENAGGLILGDTRYALLQFHFHAASEHTINGRQAPMEVHFVHQSEAGDLAVVGVMVERGDALATLDSVWAAMPADSHASPGIAARVHLNEFLPVDRESFRYQGSLTTPPCSEIVSWTVLTHPVTATPGQIDAFENRHPDSFRPVQPLNRRYVLVSDE</sequence>
<keyword evidence="10" id="KW-1185">Reference proteome</keyword>
<evidence type="ECO:0000256" key="4">
    <source>
        <dbReference type="ARBA" id="ARBA00022833"/>
    </source>
</evidence>
<evidence type="ECO:0000256" key="5">
    <source>
        <dbReference type="ARBA" id="ARBA00023239"/>
    </source>
</evidence>
<dbReference type="InterPro" id="IPR036398">
    <property type="entry name" value="CA_dom_sf"/>
</dbReference>
<feature type="signal peptide" evidence="7">
    <location>
        <begin position="1"/>
        <end position="20"/>
    </location>
</feature>
<dbReference type="STRING" id="144026.SAMN04488568_11224"/>
<protein>
    <recommendedName>
        <fullName evidence="2">carbonic anhydrase</fullName>
        <ecNumber evidence="2">4.2.1.1</ecNumber>
    </recommendedName>
</protein>
<dbReference type="OrthoDB" id="5327615at2"/>
<dbReference type="InterPro" id="IPR001148">
    <property type="entry name" value="CA_dom"/>
</dbReference>
<dbReference type="GO" id="GO:0004089">
    <property type="term" value="F:carbonate dehydratase activity"/>
    <property type="evidence" value="ECO:0007669"/>
    <property type="project" value="UniProtKB-EC"/>
</dbReference>
<dbReference type="Pfam" id="PF00194">
    <property type="entry name" value="Carb_anhydrase"/>
    <property type="match status" value="1"/>
</dbReference>
<comment type="similarity">
    <text evidence="1">Belongs to the alpha-carbonic anhydrase family.</text>
</comment>
<feature type="chain" id="PRO_5011580864" description="carbonic anhydrase" evidence="7">
    <location>
        <begin position="21"/>
        <end position="245"/>
    </location>
</feature>
<dbReference type="InterPro" id="IPR023561">
    <property type="entry name" value="Carbonic_anhydrase_a-class"/>
</dbReference>
<dbReference type="GO" id="GO:0008270">
    <property type="term" value="F:zinc ion binding"/>
    <property type="evidence" value="ECO:0007669"/>
    <property type="project" value="InterPro"/>
</dbReference>
<dbReference type="EMBL" id="FNHG01000012">
    <property type="protein sequence ID" value="SDM47724.1"/>
    <property type="molecule type" value="Genomic_DNA"/>
</dbReference>
<dbReference type="Gene3D" id="3.10.200.10">
    <property type="entry name" value="Alpha carbonic anhydrase"/>
    <property type="match status" value="1"/>
</dbReference>
<dbReference type="RefSeq" id="WP_091770397.1">
    <property type="nucleotide sequence ID" value="NZ_FNHG01000012.1"/>
</dbReference>
<dbReference type="SUPFAM" id="SSF51069">
    <property type="entry name" value="Carbonic anhydrase"/>
    <property type="match status" value="1"/>
</dbReference>
<keyword evidence="4" id="KW-0862">Zinc</keyword>
<evidence type="ECO:0000313" key="10">
    <source>
        <dbReference type="Proteomes" id="UP000199759"/>
    </source>
</evidence>
<dbReference type="CDD" id="cd03124">
    <property type="entry name" value="alpha_CA_prokaryotic_like"/>
    <property type="match status" value="1"/>
</dbReference>
<accession>A0A1G9TJX6</accession>
<proteinExistence type="inferred from homology"/>
<name>A0A1G9TJX6_9PROT</name>
<gene>
    <name evidence="9" type="ORF">SAMN04488568_11224</name>
</gene>
<organism evidence="9 10">
    <name type="scientific">Maricaulis salignorans</name>
    <dbReference type="NCBI Taxonomy" id="144026"/>
    <lineage>
        <taxon>Bacteria</taxon>
        <taxon>Pseudomonadati</taxon>
        <taxon>Pseudomonadota</taxon>
        <taxon>Alphaproteobacteria</taxon>
        <taxon>Maricaulales</taxon>
        <taxon>Maricaulaceae</taxon>
        <taxon>Maricaulis</taxon>
    </lineage>
</organism>
<evidence type="ECO:0000313" key="9">
    <source>
        <dbReference type="EMBL" id="SDM47724.1"/>
    </source>
</evidence>
<feature type="domain" description="Alpha-carbonic anhydrase" evidence="8">
    <location>
        <begin position="21"/>
        <end position="244"/>
    </location>
</feature>
<dbReference type="PROSITE" id="PS51144">
    <property type="entry name" value="ALPHA_CA_2"/>
    <property type="match status" value="1"/>
</dbReference>
<evidence type="ECO:0000259" key="8">
    <source>
        <dbReference type="PROSITE" id="PS51144"/>
    </source>
</evidence>
<dbReference type="SMART" id="SM01057">
    <property type="entry name" value="Carb_anhydrase"/>
    <property type="match status" value="1"/>
</dbReference>
<keyword evidence="7" id="KW-0732">Signal</keyword>
<evidence type="ECO:0000256" key="2">
    <source>
        <dbReference type="ARBA" id="ARBA00012925"/>
    </source>
</evidence>
<evidence type="ECO:0000256" key="6">
    <source>
        <dbReference type="ARBA" id="ARBA00048348"/>
    </source>
</evidence>
<keyword evidence="5" id="KW-0456">Lyase</keyword>
<dbReference type="PANTHER" id="PTHR18952:SF265">
    <property type="entry name" value="CARBONIC ANHYDRASE"/>
    <property type="match status" value="1"/>
</dbReference>
<evidence type="ECO:0000256" key="3">
    <source>
        <dbReference type="ARBA" id="ARBA00022723"/>
    </source>
</evidence>
<keyword evidence="3" id="KW-0479">Metal-binding</keyword>
<dbReference type="AlphaFoldDB" id="A0A1G9TJX6"/>
<dbReference type="PANTHER" id="PTHR18952">
    <property type="entry name" value="CARBONIC ANHYDRASE"/>
    <property type="match status" value="1"/>
</dbReference>
<dbReference type="InterPro" id="IPR041891">
    <property type="entry name" value="Alpha_CA_prokaryot-like"/>
</dbReference>